<organism evidence="6 7">
    <name type="scientific">Streptomyces indicus</name>
    <dbReference type="NCBI Taxonomy" id="417292"/>
    <lineage>
        <taxon>Bacteria</taxon>
        <taxon>Bacillati</taxon>
        <taxon>Actinomycetota</taxon>
        <taxon>Actinomycetes</taxon>
        <taxon>Kitasatosporales</taxon>
        <taxon>Streptomycetaceae</taxon>
        <taxon>Streptomyces</taxon>
    </lineage>
</organism>
<dbReference type="SUPFAM" id="SSF46785">
    <property type="entry name" value="Winged helix' DNA-binding domain"/>
    <property type="match status" value="1"/>
</dbReference>
<dbReference type="Gene3D" id="3.30.450.40">
    <property type="match status" value="1"/>
</dbReference>
<dbReference type="GO" id="GO:0003677">
    <property type="term" value="F:DNA binding"/>
    <property type="evidence" value="ECO:0007669"/>
    <property type="project" value="UniProtKB-KW"/>
</dbReference>
<dbReference type="STRING" id="417292.SAMN05421806_10397"/>
<accession>A0A1G8XA76</accession>
<dbReference type="GO" id="GO:0045892">
    <property type="term" value="P:negative regulation of DNA-templated transcription"/>
    <property type="evidence" value="ECO:0007669"/>
    <property type="project" value="TreeGrafter"/>
</dbReference>
<dbReference type="Proteomes" id="UP000199155">
    <property type="component" value="Unassembled WGS sequence"/>
</dbReference>
<name>A0A1G8XA76_9ACTN</name>
<dbReference type="SMART" id="SM00346">
    <property type="entry name" value="HTH_ICLR"/>
    <property type="match status" value="1"/>
</dbReference>
<keyword evidence="3" id="KW-0804">Transcription</keyword>
<proteinExistence type="predicted"/>
<dbReference type="AlphaFoldDB" id="A0A1G8XA76"/>
<dbReference type="SUPFAM" id="SSF55781">
    <property type="entry name" value="GAF domain-like"/>
    <property type="match status" value="1"/>
</dbReference>
<dbReference type="InterPro" id="IPR005471">
    <property type="entry name" value="Tscrpt_reg_IclR_N"/>
</dbReference>
<evidence type="ECO:0000259" key="4">
    <source>
        <dbReference type="PROSITE" id="PS51077"/>
    </source>
</evidence>
<evidence type="ECO:0000313" key="6">
    <source>
        <dbReference type="EMBL" id="SDJ87558.1"/>
    </source>
</evidence>
<gene>
    <name evidence="6" type="ORF">SAMN05421806_10397</name>
</gene>
<dbReference type="InterPro" id="IPR036390">
    <property type="entry name" value="WH_DNA-bd_sf"/>
</dbReference>
<dbReference type="InterPro" id="IPR050707">
    <property type="entry name" value="HTH_MetabolicPath_Reg"/>
</dbReference>
<dbReference type="InterPro" id="IPR036388">
    <property type="entry name" value="WH-like_DNA-bd_sf"/>
</dbReference>
<dbReference type="EMBL" id="FNFF01000003">
    <property type="protein sequence ID" value="SDJ87558.1"/>
    <property type="molecule type" value="Genomic_DNA"/>
</dbReference>
<evidence type="ECO:0000259" key="5">
    <source>
        <dbReference type="PROSITE" id="PS51078"/>
    </source>
</evidence>
<dbReference type="Gene3D" id="1.10.10.10">
    <property type="entry name" value="Winged helix-like DNA-binding domain superfamily/Winged helix DNA-binding domain"/>
    <property type="match status" value="1"/>
</dbReference>
<dbReference type="PROSITE" id="PS51078">
    <property type="entry name" value="ICLR_ED"/>
    <property type="match status" value="1"/>
</dbReference>
<keyword evidence="2 6" id="KW-0238">DNA-binding</keyword>
<dbReference type="GO" id="GO:0003700">
    <property type="term" value="F:DNA-binding transcription factor activity"/>
    <property type="evidence" value="ECO:0007669"/>
    <property type="project" value="TreeGrafter"/>
</dbReference>
<feature type="domain" description="IclR-ED" evidence="5">
    <location>
        <begin position="56"/>
        <end position="276"/>
    </location>
</feature>
<dbReference type="PANTHER" id="PTHR30136:SF24">
    <property type="entry name" value="HTH-TYPE TRANSCRIPTIONAL REPRESSOR ALLR"/>
    <property type="match status" value="1"/>
</dbReference>
<reference evidence="6 7" key="1">
    <citation type="submission" date="2016-10" db="EMBL/GenBank/DDBJ databases">
        <authorList>
            <person name="de Groot N.N."/>
        </authorList>
    </citation>
    <scope>NUCLEOTIDE SEQUENCE [LARGE SCALE GENOMIC DNA]</scope>
    <source>
        <strain evidence="6 7">CGMCC 4.5727</strain>
    </source>
</reference>
<feature type="domain" description="HTH iclR-type" evidence="4">
    <location>
        <begin position="1"/>
        <end position="55"/>
    </location>
</feature>
<dbReference type="PROSITE" id="PS51077">
    <property type="entry name" value="HTH_ICLR"/>
    <property type="match status" value="1"/>
</dbReference>
<keyword evidence="1" id="KW-0805">Transcription regulation</keyword>
<dbReference type="Pfam" id="PF09339">
    <property type="entry name" value="HTH_IclR"/>
    <property type="match status" value="1"/>
</dbReference>
<evidence type="ECO:0000313" key="7">
    <source>
        <dbReference type="Proteomes" id="UP000199155"/>
    </source>
</evidence>
<protein>
    <submittedName>
        <fullName evidence="6">DNA-binding transcriptional regulator, IclR family</fullName>
    </submittedName>
</protein>
<keyword evidence="7" id="KW-1185">Reference proteome</keyword>
<evidence type="ECO:0000256" key="1">
    <source>
        <dbReference type="ARBA" id="ARBA00023015"/>
    </source>
</evidence>
<evidence type="ECO:0000256" key="3">
    <source>
        <dbReference type="ARBA" id="ARBA00023163"/>
    </source>
</evidence>
<evidence type="ECO:0000256" key="2">
    <source>
        <dbReference type="ARBA" id="ARBA00023125"/>
    </source>
</evidence>
<dbReference type="InterPro" id="IPR029016">
    <property type="entry name" value="GAF-like_dom_sf"/>
</dbReference>
<dbReference type="InterPro" id="IPR014757">
    <property type="entry name" value="Tscrpt_reg_IclR_C"/>
</dbReference>
<sequence>MLDYFAAHPEQSYSLSELSEALDINLASLLSVLQALTDAGYLARHPQRKTYGLGMSLVAAGHAALTRHRVVDRARSELRALAAESEAEFVVSAVAGDSIVILAVEGRGRLPEVWAGQRLPLLPPLGQVFLAWAGTASGEIRRWLDRTAVGAPLPRHLDAAMAVVRERGWSANRDTPARRALGEALARLADAPRDAGLRARVAELVVSLGEDYEVLSVADQERYRLATLSAPVFDQHGTVALALTATGLPELDGARLTALASQLTDVAGVLGKEIGGRPPVLSAG</sequence>
<dbReference type="PANTHER" id="PTHR30136">
    <property type="entry name" value="HELIX-TURN-HELIX TRANSCRIPTIONAL REGULATOR, ICLR FAMILY"/>
    <property type="match status" value="1"/>
</dbReference>